<protein>
    <submittedName>
        <fullName evidence="2">Uncharacterized protein</fullName>
    </submittedName>
</protein>
<feature type="region of interest" description="Disordered" evidence="1">
    <location>
        <begin position="247"/>
        <end position="269"/>
    </location>
</feature>
<dbReference type="Proteomes" id="UP000295447">
    <property type="component" value="Unassembled WGS sequence"/>
</dbReference>
<comment type="caution">
    <text evidence="2">The sequence shown here is derived from an EMBL/GenBank/DDBJ whole genome shotgun (WGS) entry which is preliminary data.</text>
</comment>
<dbReference type="AlphaFoldDB" id="A0A4V3G6C8"/>
<evidence type="ECO:0000313" key="2">
    <source>
        <dbReference type="EMBL" id="TDW14174.1"/>
    </source>
</evidence>
<proteinExistence type="predicted"/>
<reference evidence="2 3" key="1">
    <citation type="submission" date="2019-03" db="EMBL/GenBank/DDBJ databases">
        <title>Genomic Encyclopedia of Type Strains, Phase III (KMG-III): the genomes of soil and plant-associated and newly described type strains.</title>
        <authorList>
            <person name="Whitman W."/>
        </authorList>
    </citation>
    <scope>NUCLEOTIDE SEQUENCE [LARGE SCALE GENOMIC DNA]</scope>
    <source>
        <strain evidence="2 3">VKM Ac-2570</strain>
    </source>
</reference>
<keyword evidence="3" id="KW-1185">Reference proteome</keyword>
<sequence>MDALTRNSWWAAGMSNLRAVLDQHGVEAEERAKDYANVYAGRRAAMVFDVVASRQRRYLQRVLPMVERYEASMPTLSSLAANGPGQGHSLRHGEPETMQAVAAGLLRFATDYGLAEEDAVKAWADGVDELVHAIRLDPYVGSVSGIGPALFAYLRMRCGADALKPDLRVHRALVNLGFLVPREEHALLVASEAVASELGISRLVLDQLLWWSGAWLMPLSASSARANSPASQRAPVAARGRTHISLRYSQHATPRGGRMRGSARPAVAGTDAPAVAGGWVGAGRSTATEEPA</sequence>
<organism evidence="2 3">
    <name type="scientific">Kribbella kalugense</name>
    <dbReference type="NCBI Taxonomy" id="2512221"/>
    <lineage>
        <taxon>Bacteria</taxon>
        <taxon>Bacillati</taxon>
        <taxon>Actinomycetota</taxon>
        <taxon>Actinomycetes</taxon>
        <taxon>Propionibacteriales</taxon>
        <taxon>Kribbellaceae</taxon>
        <taxon>Kribbella</taxon>
    </lineage>
</organism>
<evidence type="ECO:0000313" key="3">
    <source>
        <dbReference type="Proteomes" id="UP000295447"/>
    </source>
</evidence>
<gene>
    <name evidence="2" type="ORF">EV650_7757</name>
</gene>
<name>A0A4V3G6C8_9ACTN</name>
<dbReference type="EMBL" id="SODF01000004">
    <property type="protein sequence ID" value="TDW14174.1"/>
    <property type="molecule type" value="Genomic_DNA"/>
</dbReference>
<accession>A0A4V3G6C8</accession>
<evidence type="ECO:0000256" key="1">
    <source>
        <dbReference type="SAM" id="MobiDB-lite"/>
    </source>
</evidence>